<evidence type="ECO:0000256" key="1">
    <source>
        <dbReference type="SAM" id="SignalP"/>
    </source>
</evidence>
<protein>
    <submittedName>
        <fullName evidence="2">Uncharacterized protein</fullName>
    </submittedName>
</protein>
<feature type="chain" id="PRO_5040916898" evidence="1">
    <location>
        <begin position="18"/>
        <end position="160"/>
    </location>
</feature>
<accession>A0A9W9KSU3</accession>
<evidence type="ECO:0000313" key="3">
    <source>
        <dbReference type="Proteomes" id="UP001149165"/>
    </source>
</evidence>
<organism evidence="2 3">
    <name type="scientific">Penicillium angulare</name>
    <dbReference type="NCBI Taxonomy" id="116970"/>
    <lineage>
        <taxon>Eukaryota</taxon>
        <taxon>Fungi</taxon>
        <taxon>Dikarya</taxon>
        <taxon>Ascomycota</taxon>
        <taxon>Pezizomycotina</taxon>
        <taxon>Eurotiomycetes</taxon>
        <taxon>Eurotiomycetidae</taxon>
        <taxon>Eurotiales</taxon>
        <taxon>Aspergillaceae</taxon>
        <taxon>Penicillium</taxon>
    </lineage>
</organism>
<dbReference type="OrthoDB" id="5430620at2759"/>
<keyword evidence="3" id="KW-1185">Reference proteome</keyword>
<proteinExistence type="predicted"/>
<reference evidence="2" key="1">
    <citation type="submission" date="2022-11" db="EMBL/GenBank/DDBJ databases">
        <authorList>
            <person name="Petersen C."/>
        </authorList>
    </citation>
    <scope>NUCLEOTIDE SEQUENCE</scope>
    <source>
        <strain evidence="2">IBT 30069</strain>
    </source>
</reference>
<comment type="caution">
    <text evidence="2">The sequence shown here is derived from an EMBL/GenBank/DDBJ whole genome shotgun (WGS) entry which is preliminary data.</text>
</comment>
<keyword evidence="1" id="KW-0732">Signal</keyword>
<sequence>MKFSIAAIAGLASAVTASLPAAFTLVADGGYTVLTDGQNLWVGANATTHPIAILRSGSNGAITYTSQSAPPTAWQNLYIIPNEVSPPALTVPHSGATPRGANETAFGVTKDGLFAHDGKAWFATDGLHYSLQDPKEIFWYGAHNAEYGSINLYVKECKGC</sequence>
<name>A0A9W9KSU3_9EURO</name>
<evidence type="ECO:0000313" key="2">
    <source>
        <dbReference type="EMBL" id="KAJ5116840.1"/>
    </source>
</evidence>
<feature type="signal peptide" evidence="1">
    <location>
        <begin position="1"/>
        <end position="17"/>
    </location>
</feature>
<dbReference type="AlphaFoldDB" id="A0A9W9KSU3"/>
<reference evidence="2" key="2">
    <citation type="journal article" date="2023" name="IMA Fungus">
        <title>Comparative genomic study of the Penicillium genus elucidates a diverse pangenome and 15 lateral gene transfer events.</title>
        <authorList>
            <person name="Petersen C."/>
            <person name="Sorensen T."/>
            <person name="Nielsen M.R."/>
            <person name="Sondergaard T.E."/>
            <person name="Sorensen J.L."/>
            <person name="Fitzpatrick D.A."/>
            <person name="Frisvad J.C."/>
            <person name="Nielsen K.L."/>
        </authorList>
    </citation>
    <scope>NUCLEOTIDE SEQUENCE</scope>
    <source>
        <strain evidence="2">IBT 30069</strain>
    </source>
</reference>
<dbReference type="Proteomes" id="UP001149165">
    <property type="component" value="Unassembled WGS sequence"/>
</dbReference>
<gene>
    <name evidence="2" type="ORF">N7456_001188</name>
</gene>
<dbReference type="EMBL" id="JAPQKH010000001">
    <property type="protein sequence ID" value="KAJ5116840.1"/>
    <property type="molecule type" value="Genomic_DNA"/>
</dbReference>